<dbReference type="SMART" id="SM00327">
    <property type="entry name" value="VWA"/>
    <property type="match status" value="1"/>
</dbReference>
<organism evidence="3 4">
    <name type="scientific">Desulfamplus magnetovallimortis</name>
    <dbReference type="NCBI Taxonomy" id="1246637"/>
    <lineage>
        <taxon>Bacteria</taxon>
        <taxon>Pseudomonadati</taxon>
        <taxon>Thermodesulfobacteriota</taxon>
        <taxon>Desulfobacteria</taxon>
        <taxon>Desulfobacterales</taxon>
        <taxon>Desulfobacteraceae</taxon>
        <taxon>Desulfamplus</taxon>
    </lineage>
</organism>
<reference evidence="3 4" key="1">
    <citation type="submission" date="2017-03" db="EMBL/GenBank/DDBJ databases">
        <authorList>
            <person name="Afonso C.L."/>
            <person name="Miller P.J."/>
            <person name="Scott M.A."/>
            <person name="Spackman E."/>
            <person name="Goraichik I."/>
            <person name="Dimitrov K.M."/>
            <person name="Suarez D.L."/>
            <person name="Swayne D.E."/>
        </authorList>
    </citation>
    <scope>NUCLEOTIDE SEQUENCE [LARGE SCALE GENOMIC DNA]</scope>
    <source>
        <strain evidence="3">PRJEB14757</strain>
    </source>
</reference>
<dbReference type="SUPFAM" id="SSF53300">
    <property type="entry name" value="vWA-like"/>
    <property type="match status" value="1"/>
</dbReference>
<dbReference type="PROSITE" id="PS50234">
    <property type="entry name" value="VWFA"/>
    <property type="match status" value="1"/>
</dbReference>
<feature type="transmembrane region" description="Helical" evidence="1">
    <location>
        <begin position="21"/>
        <end position="39"/>
    </location>
</feature>
<proteinExistence type="predicted"/>
<dbReference type="InterPro" id="IPR002035">
    <property type="entry name" value="VWF_A"/>
</dbReference>
<accession>A0A1W1HFQ6</accession>
<feature type="domain" description="VWFA" evidence="2">
    <location>
        <begin position="90"/>
        <end position="269"/>
    </location>
</feature>
<dbReference type="AlphaFoldDB" id="A0A1W1HFQ6"/>
<dbReference type="Proteomes" id="UP000191931">
    <property type="component" value="Unassembled WGS sequence"/>
</dbReference>
<keyword evidence="1" id="KW-1133">Transmembrane helix</keyword>
<dbReference type="InterPro" id="IPR051266">
    <property type="entry name" value="CLCR"/>
</dbReference>
<name>A0A1W1HFQ6_9BACT</name>
<keyword evidence="1" id="KW-0472">Membrane</keyword>
<dbReference type="Gene3D" id="3.40.50.410">
    <property type="entry name" value="von Willebrand factor, type A domain"/>
    <property type="match status" value="1"/>
</dbReference>
<dbReference type="PANTHER" id="PTHR10579">
    <property type="entry name" value="CALCIUM-ACTIVATED CHLORIDE CHANNEL REGULATOR"/>
    <property type="match status" value="1"/>
</dbReference>
<keyword evidence="1" id="KW-0812">Transmembrane</keyword>
<dbReference type="EMBL" id="FWEV01000224">
    <property type="protein sequence ID" value="SLM31310.1"/>
    <property type="molecule type" value="Genomic_DNA"/>
</dbReference>
<gene>
    <name evidence="3" type="ORF">MTBBW1_300041</name>
</gene>
<dbReference type="RefSeq" id="WP_245809262.1">
    <property type="nucleotide sequence ID" value="NZ_LT828541.1"/>
</dbReference>
<dbReference type="InterPro" id="IPR036465">
    <property type="entry name" value="vWFA_dom_sf"/>
</dbReference>
<dbReference type="PANTHER" id="PTHR10579:SF43">
    <property type="entry name" value="ZINC FINGER (C3HC4-TYPE RING FINGER) FAMILY PROTEIN"/>
    <property type="match status" value="1"/>
</dbReference>
<keyword evidence="4" id="KW-1185">Reference proteome</keyword>
<evidence type="ECO:0000256" key="1">
    <source>
        <dbReference type="SAM" id="Phobius"/>
    </source>
</evidence>
<protein>
    <submittedName>
        <fullName evidence="3">von Willebrand factor type A domain protein</fullName>
    </submittedName>
</protein>
<evidence type="ECO:0000313" key="4">
    <source>
        <dbReference type="Proteomes" id="UP000191931"/>
    </source>
</evidence>
<dbReference type="STRING" id="1246637.MTBBW1_300041"/>
<dbReference type="Pfam" id="PF00092">
    <property type="entry name" value="VWA"/>
    <property type="match status" value="1"/>
</dbReference>
<evidence type="ECO:0000259" key="2">
    <source>
        <dbReference type="PROSITE" id="PS50234"/>
    </source>
</evidence>
<evidence type="ECO:0000313" key="3">
    <source>
        <dbReference type="EMBL" id="SLM31310.1"/>
    </source>
</evidence>
<sequence length="465" mass="50849">MTNTLKIKNRFYSTHGKLPKNICMIITVYIMSLIFFGISEAGEAGDFKKVSCRVETEKSILQAGHSQTVIVKVTLDAPPAPKTLPRPPVNLSLVLDRSGSMSGSKLDRAKDATVEALKRLDAQDIFSLVVYDHTVDSAVPAQSARYTEGIVPKIMQIQPGGNTALFGGVSQGAAEIRKHLEGRYVHRIILLSDGLANVGPSTPEDLGRLGAALIKENISVSTIGVGTDYNEDLMARLSQNSDGNIYFVESSIDLPRIFTAELGDVLSVVARKVEVTIEMPEGMHAVKIIGREGRIRNNSVEISMNQLYGDQEKYALVEIAVPESGNGQEMEIARATVSYEDPFTLKNVVSKGVATARFSDNSEKVEKSANIDVVREYQLNLNALAQEEAIKLSDKGKQKEAVETLKASAAKLKHLGAAYSDDKLLMEADELEVKAEAIEKEGMSKKSRKLLRTDSYQMKNQQFAK</sequence>